<protein>
    <submittedName>
        <fullName evidence="3">PKD domain-containing protein</fullName>
    </submittedName>
</protein>
<dbReference type="Proteomes" id="UP001139494">
    <property type="component" value="Unassembled WGS sequence"/>
</dbReference>
<dbReference type="SUPFAM" id="SSF49299">
    <property type="entry name" value="PKD domain"/>
    <property type="match status" value="2"/>
</dbReference>
<proteinExistence type="predicted"/>
<dbReference type="Gene3D" id="2.60.40.10">
    <property type="entry name" value="Immunoglobulins"/>
    <property type="match status" value="3"/>
</dbReference>
<feature type="domain" description="PKD" evidence="2">
    <location>
        <begin position="479"/>
        <end position="537"/>
    </location>
</feature>
<accession>A0A9R1D6W6</accession>
<dbReference type="InterPro" id="IPR000601">
    <property type="entry name" value="PKD_dom"/>
</dbReference>
<reference evidence="3" key="1">
    <citation type="journal article" date="2023" name="Front. Microbiol.">
        <title>Genomic-based phylogenetic and metabolic analyses of the genus Natronomonas, and description of Natronomonas aquatica sp. nov.</title>
        <authorList>
            <person name="Garcia-Roldan A."/>
            <person name="Duran-Viseras A."/>
            <person name="de la Haba R.R."/>
            <person name="Corral P."/>
            <person name="Sanchez-Porro C."/>
            <person name="Ventosa A."/>
        </authorList>
    </citation>
    <scope>NUCLEOTIDE SEQUENCE</scope>
    <source>
        <strain evidence="3">F2-12</strain>
    </source>
</reference>
<dbReference type="SMART" id="SM00089">
    <property type="entry name" value="PKD"/>
    <property type="match status" value="2"/>
</dbReference>
<feature type="region of interest" description="Disordered" evidence="1">
    <location>
        <begin position="762"/>
        <end position="790"/>
    </location>
</feature>
<sequence length="790" mass="83526">MNLRTAPTILTVAVVFVLLVPTVAIFGTMGSPTDGLFDGEPSVEMQAHDGPNGEYVAAAEDGQLEIDFSDPGLNSEAFTGVERVFDLINTDTTNVTVWVTHDGDDQVTLYEDATGAPLESEDSGVVLSPGETVTVSIDVDSTDAVAGDQLLSTVTLHANYDAAVPDFGVEIDDIPESVSEGETVTAETTVTNDGEAGGETTVEFLVDGEVVDSRTLSLEPGESQAVEFEYTAGGDDATVSIRTGDSSIERTVSVVTSGGGSGGGGGGSGGGTDASETGDGEEETEGEGEGEDTQEDTAPEETATDEDAGVEVEFEGDETEETEGDTSEDDSGDDQPSMTVREMDASELDSEDTDRPPQAVINSETGGTSEGADAEAFDTMTLVDEPTELSSERSTIGSAEAVTSRDRISRIVDIQVPSDRANRPGTVRMRVDRDRLGDVDGESTMIGHRTEDGGWELLETRVVDQTEESIVVEARTPGFSPFAVFSPPSVTYEWTLPNGTVLEGQRIDPTFEEPGFYDVQLTVTDALGRQSTTTHRILANDVPEATVEVVDREGDEVTLAANVTDEFGETEVTWTFPDGTEKTGEEITHTLEEGEHEISLHVVDEYGAESESEHTVAVGPPGAAARMETDAVADALGMDLGVIVQLGLLSTIGLALAVGYRRFPWGMFAPNRRRGPEITVDGSPDVDADAGRITLEEFAVENATELDTVRIEITDDSDRNLIRKRLDLSGMTSYTTSRETVTVPPGIDIDPEESYTIRIKATDAGGHSAERDLSGIAADADDGSGANSVE</sequence>
<dbReference type="CDD" id="cd00146">
    <property type="entry name" value="PKD"/>
    <property type="match status" value="1"/>
</dbReference>
<comment type="caution">
    <text evidence="3">The sequence shown here is derived from an EMBL/GenBank/DDBJ whole genome shotgun (WGS) entry which is preliminary data.</text>
</comment>
<dbReference type="InterPro" id="IPR022409">
    <property type="entry name" value="PKD/Chitinase_dom"/>
</dbReference>
<dbReference type="EMBL" id="JAHLKM010000011">
    <property type="protein sequence ID" value="MCQ4333682.1"/>
    <property type="molecule type" value="Genomic_DNA"/>
</dbReference>
<dbReference type="AlphaFoldDB" id="A0A9R1D6W6"/>
<feature type="compositionally biased region" description="Acidic residues" evidence="1">
    <location>
        <begin position="276"/>
        <end position="333"/>
    </location>
</feature>
<evidence type="ECO:0000313" key="3">
    <source>
        <dbReference type="EMBL" id="MCQ4333682.1"/>
    </source>
</evidence>
<feature type="compositionally biased region" description="Gly residues" evidence="1">
    <location>
        <begin position="257"/>
        <end position="272"/>
    </location>
</feature>
<name>A0A9R1D6W6_9EURY</name>
<dbReference type="Pfam" id="PF07705">
    <property type="entry name" value="CARDB"/>
    <property type="match status" value="1"/>
</dbReference>
<feature type="region of interest" description="Disordered" evidence="1">
    <location>
        <begin position="253"/>
        <end position="372"/>
    </location>
</feature>
<feature type="compositionally biased region" description="Low complexity" evidence="1">
    <location>
        <begin position="774"/>
        <end position="790"/>
    </location>
</feature>
<dbReference type="InterPro" id="IPR011635">
    <property type="entry name" value="CARDB"/>
</dbReference>
<organism evidence="3 4">
    <name type="scientific">Natronomonas aquatica</name>
    <dbReference type="NCBI Taxonomy" id="2841590"/>
    <lineage>
        <taxon>Archaea</taxon>
        <taxon>Methanobacteriati</taxon>
        <taxon>Methanobacteriota</taxon>
        <taxon>Stenosarchaea group</taxon>
        <taxon>Halobacteria</taxon>
        <taxon>Halobacteriales</taxon>
        <taxon>Natronomonadaceae</taxon>
        <taxon>Natronomonas</taxon>
    </lineage>
</organism>
<keyword evidence="4" id="KW-1185">Reference proteome</keyword>
<dbReference type="Pfam" id="PF18911">
    <property type="entry name" value="PKD_4"/>
    <property type="match status" value="1"/>
</dbReference>
<evidence type="ECO:0000313" key="4">
    <source>
        <dbReference type="Proteomes" id="UP001139494"/>
    </source>
</evidence>
<dbReference type="InterPro" id="IPR013783">
    <property type="entry name" value="Ig-like_fold"/>
</dbReference>
<dbReference type="InterPro" id="IPR035986">
    <property type="entry name" value="PKD_dom_sf"/>
</dbReference>
<gene>
    <name evidence="3" type="ORF">KM295_09370</name>
</gene>
<evidence type="ECO:0000259" key="2">
    <source>
        <dbReference type="PROSITE" id="PS50093"/>
    </source>
</evidence>
<dbReference type="PROSITE" id="PS50093">
    <property type="entry name" value="PKD"/>
    <property type="match status" value="1"/>
</dbReference>
<dbReference type="RefSeq" id="WP_256029709.1">
    <property type="nucleotide sequence ID" value="NZ_JAHLKM010000011.1"/>
</dbReference>
<dbReference type="Pfam" id="PF00801">
    <property type="entry name" value="PKD"/>
    <property type="match status" value="1"/>
</dbReference>
<evidence type="ECO:0000256" key="1">
    <source>
        <dbReference type="SAM" id="MobiDB-lite"/>
    </source>
</evidence>